<comment type="cofactor">
    <cofactor evidence="3">
        <name>pyridoxal 5'-phosphate</name>
        <dbReference type="ChEBI" id="CHEBI:597326"/>
    </cofactor>
</comment>
<dbReference type="PANTHER" id="PTHR10146">
    <property type="entry name" value="PROLINE SYNTHETASE CO-TRANSCRIBED BACTERIAL HOMOLOG PROTEIN"/>
    <property type="match status" value="1"/>
</dbReference>
<evidence type="ECO:0000256" key="2">
    <source>
        <dbReference type="HAMAP-Rule" id="MF_02087"/>
    </source>
</evidence>
<dbReference type="EMBL" id="CP008889">
    <property type="protein sequence ID" value="AIF40557.1"/>
    <property type="molecule type" value="Genomic_DNA"/>
</dbReference>
<evidence type="ECO:0000256" key="4">
    <source>
        <dbReference type="RuleBase" id="RU004514"/>
    </source>
</evidence>
<evidence type="ECO:0000313" key="8">
    <source>
        <dbReference type="Proteomes" id="UP000027986"/>
    </source>
</evidence>
<dbReference type="InterPro" id="IPR011078">
    <property type="entry name" value="PyrdxlP_homeostasis"/>
</dbReference>
<dbReference type="PANTHER" id="PTHR10146:SF14">
    <property type="entry name" value="PYRIDOXAL PHOSPHATE HOMEOSTASIS PROTEIN"/>
    <property type="match status" value="1"/>
</dbReference>
<dbReference type="InterPro" id="IPR001608">
    <property type="entry name" value="Ala_racemase_N"/>
</dbReference>
<protein>
    <recommendedName>
        <fullName evidence="2">Pyridoxal phosphate homeostasis protein</fullName>
        <shortName evidence="2">PLP homeostasis protein</shortName>
    </recommendedName>
</protein>
<evidence type="ECO:0000313" key="7">
    <source>
        <dbReference type="EMBL" id="AIF40557.1"/>
    </source>
</evidence>
<name>A0A075JGY7_9MICO</name>
<dbReference type="GO" id="GO:0030170">
    <property type="term" value="F:pyridoxal phosphate binding"/>
    <property type="evidence" value="ECO:0007669"/>
    <property type="project" value="UniProtKB-UniRule"/>
</dbReference>
<feature type="domain" description="Alanine racemase N-terminal" evidence="6">
    <location>
        <begin position="34"/>
        <end position="256"/>
    </location>
</feature>
<dbReference type="NCBIfam" id="TIGR00044">
    <property type="entry name" value="YggS family pyridoxal phosphate-dependent enzyme"/>
    <property type="match status" value="1"/>
</dbReference>
<keyword evidence="8" id="KW-1185">Reference proteome</keyword>
<dbReference type="InterPro" id="IPR029066">
    <property type="entry name" value="PLP-binding_barrel"/>
</dbReference>
<comment type="function">
    <text evidence="2">Pyridoxal 5'-phosphate (PLP)-binding protein, which is involved in PLP homeostasis.</text>
</comment>
<keyword evidence="1 2" id="KW-0663">Pyridoxal phosphate</keyword>
<dbReference type="KEGG" id="dni:HX89_05950"/>
<dbReference type="Proteomes" id="UP000027986">
    <property type="component" value="Chromosome"/>
</dbReference>
<proteinExistence type="inferred from homology"/>
<evidence type="ECO:0000256" key="1">
    <source>
        <dbReference type="ARBA" id="ARBA00022898"/>
    </source>
</evidence>
<gene>
    <name evidence="7" type="ORF">HX89_05950</name>
</gene>
<dbReference type="PIRSF" id="PIRSF004848">
    <property type="entry name" value="YBL036c_PLPDEIII"/>
    <property type="match status" value="1"/>
</dbReference>
<feature type="compositionally biased region" description="Basic and acidic residues" evidence="5">
    <location>
        <begin position="11"/>
        <end position="25"/>
    </location>
</feature>
<dbReference type="CDD" id="cd00635">
    <property type="entry name" value="PLPDE_III_YBL036c_like"/>
    <property type="match status" value="1"/>
</dbReference>
<accession>A0A075JGY7</accession>
<evidence type="ECO:0000256" key="5">
    <source>
        <dbReference type="SAM" id="MobiDB-lite"/>
    </source>
</evidence>
<dbReference type="HOGENOM" id="CLU_059988_0_0_11"/>
<dbReference type="SUPFAM" id="SSF51419">
    <property type="entry name" value="PLP-binding barrel"/>
    <property type="match status" value="1"/>
</dbReference>
<organism evidence="7 8">
    <name type="scientific">Dermacoccus nishinomiyaensis</name>
    <dbReference type="NCBI Taxonomy" id="1274"/>
    <lineage>
        <taxon>Bacteria</taxon>
        <taxon>Bacillati</taxon>
        <taxon>Actinomycetota</taxon>
        <taxon>Actinomycetes</taxon>
        <taxon>Micrococcales</taxon>
        <taxon>Dermacoccaceae</taxon>
        <taxon>Dermacoccus</taxon>
    </lineage>
</organism>
<feature type="region of interest" description="Disordered" evidence="5">
    <location>
        <begin position="1"/>
        <end position="25"/>
    </location>
</feature>
<reference evidence="7 8" key="1">
    <citation type="submission" date="2014-07" db="EMBL/GenBank/DDBJ databases">
        <title>Genome Sequencing of Dermacoccus nishinomiyaensis.</title>
        <authorList>
            <person name="Hong K.W."/>
            <person name="Chan K.G."/>
        </authorList>
    </citation>
    <scope>NUCLEOTIDE SEQUENCE [LARGE SCALE GENOMIC DNA]</scope>
    <source>
        <strain evidence="7 8">M25</strain>
    </source>
</reference>
<evidence type="ECO:0000256" key="3">
    <source>
        <dbReference type="PIRSR" id="PIRSR004848-1"/>
    </source>
</evidence>
<dbReference type="GeneID" id="41840719"/>
<evidence type="ECO:0000259" key="6">
    <source>
        <dbReference type="Pfam" id="PF01168"/>
    </source>
</evidence>
<feature type="modified residue" description="N6-(pyridoxal phosphate)lysine" evidence="2 3">
    <location>
        <position position="61"/>
    </location>
</feature>
<sequence length="259" mass="27639">MMQPPTPSRTADSDPSRRGLDASPARRAELQANLERVRDRIAAATSAAGRDDAPTLVVVTKFFPVTDLVALADLGVVDVGENREQELVEKVDALRAERPDLIVSPRRHFIGQIQSKKARRIARHADVVQSLDRLKLVPLLDAGAADRENPLDIFVQVALERDGSGRGGAQEAELHEVAAAVEQAPHLRLCGLMAVAPLGEEPAAAFSRLAHVRQDFLANFPQATSLSAGMSGDLEDAVKIGATHLRVGSAILGSRPLAG</sequence>
<dbReference type="Gene3D" id="3.20.20.10">
    <property type="entry name" value="Alanine racemase"/>
    <property type="match status" value="1"/>
</dbReference>
<dbReference type="AlphaFoldDB" id="A0A075JGY7"/>
<dbReference type="Pfam" id="PF01168">
    <property type="entry name" value="Ala_racemase_N"/>
    <property type="match status" value="1"/>
</dbReference>
<dbReference type="eggNOG" id="COG0325">
    <property type="taxonomic scope" value="Bacteria"/>
</dbReference>
<dbReference type="HAMAP" id="MF_02087">
    <property type="entry name" value="PLP_homeostasis"/>
    <property type="match status" value="1"/>
</dbReference>
<comment type="similarity">
    <text evidence="2 4">Belongs to the pyridoxal phosphate-binding protein YggS/PROSC family.</text>
</comment>
<dbReference type="RefSeq" id="WP_038567746.1">
    <property type="nucleotide sequence ID" value="NZ_CP008889.1"/>
</dbReference>